<dbReference type="AlphaFoldDB" id="A0AA88DNA1"/>
<reference evidence="1" key="1">
    <citation type="submission" date="2023-07" db="EMBL/GenBank/DDBJ databases">
        <title>draft genome sequence of fig (Ficus carica).</title>
        <authorList>
            <person name="Takahashi T."/>
            <person name="Nishimura K."/>
        </authorList>
    </citation>
    <scope>NUCLEOTIDE SEQUENCE</scope>
</reference>
<dbReference type="EMBL" id="BTGU01000077">
    <property type="protein sequence ID" value="GMN58380.1"/>
    <property type="molecule type" value="Genomic_DNA"/>
</dbReference>
<comment type="caution">
    <text evidence="1">The sequence shown here is derived from an EMBL/GenBank/DDBJ whole genome shotgun (WGS) entry which is preliminary data.</text>
</comment>
<proteinExistence type="predicted"/>
<keyword evidence="2" id="KW-1185">Reference proteome</keyword>
<evidence type="ECO:0000313" key="2">
    <source>
        <dbReference type="Proteomes" id="UP001187192"/>
    </source>
</evidence>
<organism evidence="1 2">
    <name type="scientific">Ficus carica</name>
    <name type="common">Common fig</name>
    <dbReference type="NCBI Taxonomy" id="3494"/>
    <lineage>
        <taxon>Eukaryota</taxon>
        <taxon>Viridiplantae</taxon>
        <taxon>Streptophyta</taxon>
        <taxon>Embryophyta</taxon>
        <taxon>Tracheophyta</taxon>
        <taxon>Spermatophyta</taxon>
        <taxon>Magnoliopsida</taxon>
        <taxon>eudicotyledons</taxon>
        <taxon>Gunneridae</taxon>
        <taxon>Pentapetalae</taxon>
        <taxon>rosids</taxon>
        <taxon>fabids</taxon>
        <taxon>Rosales</taxon>
        <taxon>Moraceae</taxon>
        <taxon>Ficeae</taxon>
        <taxon>Ficus</taxon>
    </lineage>
</organism>
<name>A0AA88DNA1_FICCA</name>
<accession>A0AA88DNA1</accession>
<evidence type="ECO:0000313" key="1">
    <source>
        <dbReference type="EMBL" id="GMN58380.1"/>
    </source>
</evidence>
<protein>
    <submittedName>
        <fullName evidence="1">Uncharacterized protein</fullName>
    </submittedName>
</protein>
<gene>
    <name evidence="1" type="ORF">TIFTF001_027490</name>
</gene>
<sequence>MATMSETERNKPNAMTSLAILASRARDLVCNLSGEFRI</sequence>
<dbReference type="Proteomes" id="UP001187192">
    <property type="component" value="Unassembled WGS sequence"/>
</dbReference>